<keyword evidence="1" id="KW-0378">Hydrolase</keyword>
<dbReference type="EMBL" id="CP170721">
    <property type="protein sequence ID" value="XIA16924.1"/>
    <property type="molecule type" value="Genomic_DNA"/>
</dbReference>
<dbReference type="Gene3D" id="1.10.30.50">
    <property type="match status" value="1"/>
</dbReference>
<gene>
    <name evidence="1" type="ORF">ACFYG5_10075</name>
</gene>
<sequence>MLFPYVYVKHSMEKMQGFIDFIFFAVWCKARTRGAYGLHLFATNAKLYAVMKAFHYSDTQGADFFNTHVESIYKIFRTLPASHIRKLRRWYSGNNDLEKVCANDSSVPLIRYEEIKTVNPELAKQFATFFKGLYEKLDLAAIRKQIGDIDAHYQAFVRANNTGKCPFCGLSDLLGEYHSKREAYDHYLPKALYPFNSINFHNLVPACHHCNSSYKGSTNPAYTPKDPCDQQARRKLFYPFAPQPWRVQVQVGLKSGAIEGLQPGDIALDFGPAELTEQIETWKDVYGIEERYRAKLCAADAKAWLVAMEDEWRWYDESGGAEGKLPEAYLRDLARHAAHSPYADTNFLKHAFLQACAAAEISQPAAGLPMRTAR</sequence>
<keyword evidence="1" id="KW-0540">Nuclease</keyword>
<keyword evidence="1" id="KW-0255">Endonuclease</keyword>
<dbReference type="InterPro" id="IPR003615">
    <property type="entry name" value="HNH_nuc"/>
</dbReference>
<proteinExistence type="predicted"/>
<reference evidence="1" key="1">
    <citation type="submission" date="2024-10" db="EMBL/GenBank/DDBJ databases">
        <authorList>
            <person name="Lesea H.P."/>
            <person name="Kuehl J.V."/>
            <person name="Chandonia J.-M."/>
        </authorList>
    </citation>
    <scope>NUCLEOTIDE SEQUENCE</scope>
    <source>
        <strain evidence="1">FW102-FHT14D07</strain>
    </source>
</reference>
<name>A0AB74UQG0_9GAMM</name>
<evidence type="ECO:0000313" key="1">
    <source>
        <dbReference type="EMBL" id="XIA16924.1"/>
    </source>
</evidence>
<dbReference type="CDD" id="cd00085">
    <property type="entry name" value="HNHc"/>
    <property type="match status" value="1"/>
</dbReference>
<protein>
    <submittedName>
        <fullName evidence="1">HNH endonuclease</fullName>
    </submittedName>
</protein>
<organism evidence="1">
    <name type="scientific">Rhodanobacter sp. FW102-FHT14D07</name>
    <dbReference type="NCBI Taxonomy" id="3351462"/>
    <lineage>
        <taxon>Bacteria</taxon>
        <taxon>Pseudomonadati</taxon>
        <taxon>Pseudomonadota</taxon>
        <taxon>Gammaproteobacteria</taxon>
        <taxon>Lysobacterales</taxon>
        <taxon>Rhodanobacteraceae</taxon>
        <taxon>Rhodanobacter</taxon>
    </lineage>
</organism>
<accession>A0AB74UQG0</accession>
<dbReference type="GO" id="GO:0004519">
    <property type="term" value="F:endonuclease activity"/>
    <property type="evidence" value="ECO:0007669"/>
    <property type="project" value="UniProtKB-KW"/>
</dbReference>
<dbReference type="RefSeq" id="WP_395117483.1">
    <property type="nucleotide sequence ID" value="NZ_CP170721.1"/>
</dbReference>
<dbReference type="AlphaFoldDB" id="A0AB74UQG0"/>